<feature type="active site" description="Proton donor" evidence="4">
    <location>
        <position position="127"/>
    </location>
</feature>
<dbReference type="Pfam" id="PF02156">
    <property type="entry name" value="Glyco_hydro_26"/>
    <property type="match status" value="1"/>
</dbReference>
<dbReference type="InterPro" id="IPR000805">
    <property type="entry name" value="Glyco_hydro_26"/>
</dbReference>
<dbReference type="InterPro" id="IPR022790">
    <property type="entry name" value="GH26_dom"/>
</dbReference>
<accession>A0A1F4TLY7</accession>
<comment type="similarity">
    <text evidence="1 4">Belongs to the glycosyl hydrolase 26 family.</text>
</comment>
<evidence type="ECO:0000313" key="6">
    <source>
        <dbReference type="EMBL" id="OGC33706.1"/>
    </source>
</evidence>
<dbReference type="PANTHER" id="PTHR40079:SF4">
    <property type="entry name" value="GH26 DOMAIN-CONTAINING PROTEIN-RELATED"/>
    <property type="match status" value="1"/>
</dbReference>
<dbReference type="SUPFAM" id="SSF49344">
    <property type="entry name" value="CBD9-like"/>
    <property type="match status" value="1"/>
</dbReference>
<evidence type="ECO:0000256" key="1">
    <source>
        <dbReference type="ARBA" id="ARBA00007754"/>
    </source>
</evidence>
<comment type="caution">
    <text evidence="6">The sequence shown here is derived from an EMBL/GenBank/DDBJ whole genome shotgun (WGS) entry which is preliminary data.</text>
</comment>
<dbReference type="Gene3D" id="3.20.20.80">
    <property type="entry name" value="Glycosidases"/>
    <property type="match status" value="1"/>
</dbReference>
<feature type="active site" description="Nucleophile" evidence="4">
    <location>
        <position position="241"/>
    </location>
</feature>
<dbReference type="SUPFAM" id="SSF51445">
    <property type="entry name" value="(Trans)glycosidases"/>
    <property type="match status" value="1"/>
</dbReference>
<organism evidence="6 7">
    <name type="scientific">candidate division WOR-1 bacterium RIFOXYB2_FULL_48_7</name>
    <dbReference type="NCBI Taxonomy" id="1802583"/>
    <lineage>
        <taxon>Bacteria</taxon>
        <taxon>Bacillati</taxon>
        <taxon>Saganbacteria</taxon>
    </lineage>
</organism>
<dbReference type="InterPro" id="IPR017853">
    <property type="entry name" value="GH"/>
</dbReference>
<dbReference type="PANTHER" id="PTHR40079">
    <property type="entry name" value="MANNAN ENDO-1,4-BETA-MANNOSIDASE E-RELATED"/>
    <property type="match status" value="1"/>
</dbReference>
<sequence length="534" mass="60705">MVAGSVIAVVPKITCGSNNQGVFLGVFREGAPKNMNYITQFAQQVGRKPAMVMWYQDWAQPFPKAEIMNVINYGAAPHIVWEPWLWSDKEKIHLKDIISGQWDGYIRSWAKGVKEVGSPVFLRVAHEFNIDGYPWGLVNNDRDAQLYIKAFRHVVDIFRSEGASNAKFVWAPMNYSFPNEGWNNWEAAYPGNDYVDWIGFDGYNWGTTQSWSDWQVFTILFREQVRRASQLWPRKPIMVAEFASAEKGGDKAAWIREIPDYLKTSMRDIDCLIWFDLKKETDWRVNSSAKALAAFKDIMKDPIFQSSGQALGSFVKVPIKERKLTAIANKAAGDIKIDGNLGDWNTANPLVMDDCAFFKEGTNWQGPSDLSGTIYFNYDSKYFYLAAKVNDIIPLVNKKERQDIWNGDAVELVISTDPGASANRESFGRSDYQIGFGTGDGGAIKPTIWSWQRRRTPNGSEIIVKKADKGYILEAKVPWEFFPNGFVPGSGTRVGFDIALDDADKSGEREKQLIWNGDFYFYKDPSVWGWLQFK</sequence>
<dbReference type="InterPro" id="IPR010502">
    <property type="entry name" value="Carb-bd_dom_fam9"/>
</dbReference>
<name>A0A1F4TLY7_UNCSA</name>
<dbReference type="AlphaFoldDB" id="A0A1F4TLY7"/>
<dbReference type="STRING" id="1802583.A2311_01935"/>
<reference evidence="6 7" key="1">
    <citation type="journal article" date="2016" name="Nat. Commun.">
        <title>Thousands of microbial genomes shed light on interconnected biogeochemical processes in an aquifer system.</title>
        <authorList>
            <person name="Anantharaman K."/>
            <person name="Brown C.T."/>
            <person name="Hug L.A."/>
            <person name="Sharon I."/>
            <person name="Castelle C.J."/>
            <person name="Probst A.J."/>
            <person name="Thomas B.C."/>
            <person name="Singh A."/>
            <person name="Wilkins M.J."/>
            <person name="Karaoz U."/>
            <person name="Brodie E.L."/>
            <person name="Williams K.H."/>
            <person name="Hubbard S.S."/>
            <person name="Banfield J.F."/>
        </authorList>
    </citation>
    <scope>NUCLEOTIDE SEQUENCE [LARGE SCALE GENOMIC DNA]</scope>
</reference>
<dbReference type="GO" id="GO:0016985">
    <property type="term" value="F:mannan endo-1,4-beta-mannosidase activity"/>
    <property type="evidence" value="ECO:0007669"/>
    <property type="project" value="InterPro"/>
</dbReference>
<dbReference type="Proteomes" id="UP000178951">
    <property type="component" value="Unassembled WGS sequence"/>
</dbReference>
<keyword evidence="2 4" id="KW-0378">Hydrolase</keyword>
<dbReference type="Gene3D" id="2.60.40.1190">
    <property type="match status" value="1"/>
</dbReference>
<evidence type="ECO:0000256" key="2">
    <source>
        <dbReference type="ARBA" id="ARBA00022801"/>
    </source>
</evidence>
<dbReference type="PROSITE" id="PS51764">
    <property type="entry name" value="GH26"/>
    <property type="match status" value="1"/>
</dbReference>
<evidence type="ECO:0000313" key="7">
    <source>
        <dbReference type="Proteomes" id="UP000178951"/>
    </source>
</evidence>
<feature type="domain" description="GH26" evidence="5">
    <location>
        <begin position="4"/>
        <end position="308"/>
    </location>
</feature>
<gene>
    <name evidence="6" type="ORF">A2311_01935</name>
</gene>
<dbReference type="Pfam" id="PF06452">
    <property type="entry name" value="CBM9_1"/>
    <property type="match status" value="1"/>
</dbReference>
<dbReference type="GO" id="GO:0006080">
    <property type="term" value="P:substituted mannan metabolic process"/>
    <property type="evidence" value="ECO:0007669"/>
    <property type="project" value="InterPro"/>
</dbReference>
<evidence type="ECO:0000256" key="3">
    <source>
        <dbReference type="ARBA" id="ARBA00023295"/>
    </source>
</evidence>
<evidence type="ECO:0000256" key="4">
    <source>
        <dbReference type="PROSITE-ProRule" id="PRU01100"/>
    </source>
</evidence>
<dbReference type="EMBL" id="MEUF01000056">
    <property type="protein sequence ID" value="OGC33706.1"/>
    <property type="molecule type" value="Genomic_DNA"/>
</dbReference>
<protein>
    <recommendedName>
        <fullName evidence="5">GH26 domain-containing protein</fullName>
    </recommendedName>
</protein>
<evidence type="ECO:0000259" key="5">
    <source>
        <dbReference type="PROSITE" id="PS51764"/>
    </source>
</evidence>
<keyword evidence="3 4" id="KW-0326">Glycosidase</keyword>
<dbReference type="GO" id="GO:0030246">
    <property type="term" value="F:carbohydrate binding"/>
    <property type="evidence" value="ECO:0007669"/>
    <property type="project" value="InterPro"/>
</dbReference>
<dbReference type="GO" id="GO:0016052">
    <property type="term" value="P:carbohydrate catabolic process"/>
    <property type="evidence" value="ECO:0007669"/>
    <property type="project" value="InterPro"/>
</dbReference>
<proteinExistence type="inferred from homology"/>